<dbReference type="FunFam" id="2.40.70.10:FF:000016">
    <property type="entry name" value="Probable aspartic protease At2g35615"/>
    <property type="match status" value="1"/>
</dbReference>
<reference evidence="11" key="2">
    <citation type="submission" date="2023-05" db="EMBL/GenBank/DDBJ databases">
        <authorList>
            <person name="Schelkunov M.I."/>
        </authorList>
    </citation>
    <scope>NUCLEOTIDE SEQUENCE</scope>
    <source>
        <strain evidence="11">Hsosn_3</strain>
        <tissue evidence="11">Leaf</tissue>
    </source>
</reference>
<dbReference type="Gene3D" id="2.40.70.10">
    <property type="entry name" value="Acid Proteases"/>
    <property type="match status" value="2"/>
</dbReference>
<evidence type="ECO:0000256" key="5">
    <source>
        <dbReference type="ARBA" id="ARBA00022729"/>
    </source>
</evidence>
<dbReference type="GO" id="GO:0004190">
    <property type="term" value="F:aspartic-type endopeptidase activity"/>
    <property type="evidence" value="ECO:0007669"/>
    <property type="project" value="UniProtKB-KW"/>
</dbReference>
<keyword evidence="7" id="KW-0378">Hydrolase</keyword>
<evidence type="ECO:0000256" key="3">
    <source>
        <dbReference type="ARBA" id="ARBA00022525"/>
    </source>
</evidence>
<reference evidence="11" key="1">
    <citation type="submission" date="2023-02" db="EMBL/GenBank/DDBJ databases">
        <title>Genome of toxic invasive species Heracleum sosnowskyi carries increased number of genes despite the absence of recent whole-genome duplications.</title>
        <authorList>
            <person name="Schelkunov M."/>
            <person name="Shtratnikova V."/>
            <person name="Makarenko M."/>
            <person name="Klepikova A."/>
            <person name="Omelchenko D."/>
            <person name="Novikova G."/>
            <person name="Obukhova E."/>
            <person name="Bogdanov V."/>
            <person name="Penin A."/>
            <person name="Logacheva M."/>
        </authorList>
    </citation>
    <scope>NUCLEOTIDE SEQUENCE</scope>
    <source>
        <strain evidence="11">Hsosn_3</strain>
        <tissue evidence="11">Leaf</tissue>
    </source>
</reference>
<keyword evidence="12" id="KW-1185">Reference proteome</keyword>
<dbReference type="InterPro" id="IPR034161">
    <property type="entry name" value="Pepsin-like_plant"/>
</dbReference>
<comment type="similarity">
    <text evidence="2">Belongs to the peptidase A1 family.</text>
</comment>
<proteinExistence type="inferred from homology"/>
<keyword evidence="5 9" id="KW-0732">Signal</keyword>
<keyword evidence="8" id="KW-0325">Glycoprotein</keyword>
<dbReference type="PROSITE" id="PS51257">
    <property type="entry name" value="PROKAR_LIPOPROTEIN"/>
    <property type="match status" value="1"/>
</dbReference>
<keyword evidence="6" id="KW-0064">Aspartyl protease</keyword>
<gene>
    <name evidence="11" type="ORF">POM88_030953</name>
</gene>
<evidence type="ECO:0000256" key="6">
    <source>
        <dbReference type="ARBA" id="ARBA00022750"/>
    </source>
</evidence>
<feature type="chain" id="PRO_5042028124" evidence="9">
    <location>
        <begin position="23"/>
        <end position="441"/>
    </location>
</feature>
<dbReference type="PANTHER" id="PTHR47967:SF128">
    <property type="entry name" value="ASPARTIC PROTEINASE CDR1-LIKE"/>
    <property type="match status" value="1"/>
</dbReference>
<dbReference type="PANTHER" id="PTHR47967">
    <property type="entry name" value="OS07G0603500 PROTEIN-RELATED"/>
    <property type="match status" value="1"/>
</dbReference>
<dbReference type="Pfam" id="PF14541">
    <property type="entry name" value="TAXi_C"/>
    <property type="match status" value="1"/>
</dbReference>
<comment type="caution">
    <text evidence="11">The sequence shown here is derived from an EMBL/GenBank/DDBJ whole genome shotgun (WGS) entry which is preliminary data.</text>
</comment>
<evidence type="ECO:0000256" key="1">
    <source>
        <dbReference type="ARBA" id="ARBA00004613"/>
    </source>
</evidence>
<dbReference type="InterPro" id="IPR033121">
    <property type="entry name" value="PEPTIDASE_A1"/>
</dbReference>
<evidence type="ECO:0000256" key="8">
    <source>
        <dbReference type="ARBA" id="ARBA00023180"/>
    </source>
</evidence>
<name>A0AAD8MG72_9APIA</name>
<feature type="domain" description="Peptidase A1" evidence="10">
    <location>
        <begin position="91"/>
        <end position="434"/>
    </location>
</feature>
<evidence type="ECO:0000256" key="4">
    <source>
        <dbReference type="ARBA" id="ARBA00022670"/>
    </source>
</evidence>
<feature type="signal peptide" evidence="9">
    <location>
        <begin position="1"/>
        <end position="22"/>
    </location>
</feature>
<keyword evidence="3" id="KW-0964">Secreted</keyword>
<dbReference type="AlphaFoldDB" id="A0AAD8MG72"/>
<evidence type="ECO:0000256" key="2">
    <source>
        <dbReference type="ARBA" id="ARBA00007447"/>
    </source>
</evidence>
<dbReference type="SUPFAM" id="SSF50630">
    <property type="entry name" value="Acid proteases"/>
    <property type="match status" value="1"/>
</dbReference>
<evidence type="ECO:0000256" key="9">
    <source>
        <dbReference type="SAM" id="SignalP"/>
    </source>
</evidence>
<dbReference type="GO" id="GO:0006508">
    <property type="term" value="P:proteolysis"/>
    <property type="evidence" value="ECO:0007669"/>
    <property type="project" value="UniProtKB-KW"/>
</dbReference>
<organism evidence="11 12">
    <name type="scientific">Heracleum sosnowskyi</name>
    <dbReference type="NCBI Taxonomy" id="360622"/>
    <lineage>
        <taxon>Eukaryota</taxon>
        <taxon>Viridiplantae</taxon>
        <taxon>Streptophyta</taxon>
        <taxon>Embryophyta</taxon>
        <taxon>Tracheophyta</taxon>
        <taxon>Spermatophyta</taxon>
        <taxon>Magnoliopsida</taxon>
        <taxon>eudicotyledons</taxon>
        <taxon>Gunneridae</taxon>
        <taxon>Pentapetalae</taxon>
        <taxon>asterids</taxon>
        <taxon>campanulids</taxon>
        <taxon>Apiales</taxon>
        <taxon>Apiaceae</taxon>
        <taxon>Apioideae</taxon>
        <taxon>apioid superclade</taxon>
        <taxon>Tordylieae</taxon>
        <taxon>Tordyliinae</taxon>
        <taxon>Heracleum</taxon>
    </lineage>
</organism>
<comment type="subcellular location">
    <subcellularLocation>
        <location evidence="1">Secreted</location>
    </subcellularLocation>
</comment>
<dbReference type="Proteomes" id="UP001237642">
    <property type="component" value="Unassembled WGS sequence"/>
</dbReference>
<dbReference type="PROSITE" id="PS00141">
    <property type="entry name" value="ASP_PROTEASE"/>
    <property type="match status" value="1"/>
</dbReference>
<dbReference type="GO" id="GO:0005576">
    <property type="term" value="C:extracellular region"/>
    <property type="evidence" value="ECO:0007669"/>
    <property type="project" value="UniProtKB-SubCell"/>
</dbReference>
<dbReference type="InterPro" id="IPR032799">
    <property type="entry name" value="TAXi_C"/>
</dbReference>
<dbReference type="CDD" id="cd05476">
    <property type="entry name" value="pepsin_A_like_plant"/>
    <property type="match status" value="1"/>
</dbReference>
<evidence type="ECO:0000259" key="10">
    <source>
        <dbReference type="PROSITE" id="PS51767"/>
    </source>
</evidence>
<keyword evidence="4" id="KW-0645">Protease</keyword>
<dbReference type="InterPro" id="IPR021109">
    <property type="entry name" value="Peptidase_aspartic_dom_sf"/>
</dbReference>
<dbReference type="InterPro" id="IPR051708">
    <property type="entry name" value="Plant_Aspart_Prot_A1"/>
</dbReference>
<evidence type="ECO:0000313" key="12">
    <source>
        <dbReference type="Proteomes" id="UP001237642"/>
    </source>
</evidence>
<dbReference type="EMBL" id="JAUIZM010000007">
    <property type="protein sequence ID" value="KAK1374760.1"/>
    <property type="molecule type" value="Genomic_DNA"/>
</dbReference>
<accession>A0AAD8MG72</accession>
<sequence length="441" mass="47964">MEATKFLLLFITLNIFSSCIEAADSFGFSIDLIHRDSMFSPYFNPSNTRYDNLRNSIRHSMARSTHLFTPNYLASSSETIQSPLTAVPAEYLMKISVGTPPLDLLAVADTGSDLVWTQCEPCTNCYQQDAPLFNPKHSSTYKNQPCQSNACQSLPSTSCDGNKCTYQVSYGDKSFSTGDLSSESFTFESTSGTPVVIPNIAFGCGHSNGGKFEKYTNGIVGLGNGQLSIVNQLSDTINGKFSYCLVPVGANMTSKVSFGSNAVVSGPGVQTTPFYTREDTDTFYYLNLESVSVGNANVKFDTDDYAEKASVGNGNIIIDSGTTITFVPSEFYQQLEDEFKSSLSLTPIETQGSVFSLCYEKEDGYEDKVPTVTFHFTGADVELGVSNTLLEVQEGVICLSMVPATDELGAIFGNLQQMNYLVGYDLVSKTVSFKKSDCTQL</sequence>
<dbReference type="Pfam" id="PF14543">
    <property type="entry name" value="TAXi_N"/>
    <property type="match status" value="1"/>
</dbReference>
<evidence type="ECO:0000313" key="11">
    <source>
        <dbReference type="EMBL" id="KAK1374760.1"/>
    </source>
</evidence>
<evidence type="ECO:0000256" key="7">
    <source>
        <dbReference type="ARBA" id="ARBA00022801"/>
    </source>
</evidence>
<dbReference type="FunFam" id="2.40.70.10:FF:000050">
    <property type="entry name" value="Aspartic proteinase CDR1"/>
    <property type="match status" value="1"/>
</dbReference>
<protein>
    <submittedName>
        <fullName evidence="11">Aspartic proteinase CDR1-like</fullName>
    </submittedName>
</protein>
<dbReference type="InterPro" id="IPR001969">
    <property type="entry name" value="Aspartic_peptidase_AS"/>
</dbReference>
<dbReference type="PROSITE" id="PS51767">
    <property type="entry name" value="PEPTIDASE_A1"/>
    <property type="match status" value="1"/>
</dbReference>
<dbReference type="InterPro" id="IPR032861">
    <property type="entry name" value="TAXi_N"/>
</dbReference>